<evidence type="ECO:0000313" key="2">
    <source>
        <dbReference type="Proteomes" id="UP000252415"/>
    </source>
</evidence>
<accession>A0A368VRH8</accession>
<dbReference type="RefSeq" id="WP_114381805.1">
    <property type="nucleotide sequence ID" value="NZ_QPJD01000012.1"/>
</dbReference>
<dbReference type="Proteomes" id="UP000252415">
    <property type="component" value="Unassembled WGS sequence"/>
</dbReference>
<dbReference type="EMBL" id="QPJD01000012">
    <property type="protein sequence ID" value="RCW44253.1"/>
    <property type="molecule type" value="Genomic_DNA"/>
</dbReference>
<organism evidence="1 2">
    <name type="scientific">Paenibacillus prosopidis</name>
    <dbReference type="NCBI Taxonomy" id="630520"/>
    <lineage>
        <taxon>Bacteria</taxon>
        <taxon>Bacillati</taxon>
        <taxon>Bacillota</taxon>
        <taxon>Bacilli</taxon>
        <taxon>Bacillales</taxon>
        <taxon>Paenibacillaceae</taxon>
        <taxon>Paenibacillus</taxon>
    </lineage>
</organism>
<reference evidence="1 2" key="1">
    <citation type="submission" date="2018-07" db="EMBL/GenBank/DDBJ databases">
        <title>Genomic Encyclopedia of Type Strains, Phase III (KMG-III): the genomes of soil and plant-associated and newly described type strains.</title>
        <authorList>
            <person name="Whitman W."/>
        </authorList>
    </citation>
    <scope>NUCLEOTIDE SEQUENCE [LARGE SCALE GENOMIC DNA]</scope>
    <source>
        <strain evidence="1 2">CECT 7506</strain>
    </source>
</reference>
<dbReference type="OrthoDB" id="2641442at2"/>
<name>A0A368VRH8_9BACL</name>
<gene>
    <name evidence="1" type="ORF">DFP97_112117</name>
</gene>
<sequence length="71" mass="8546">METYMSYVVKHKDGYMVNVHFKSVESIKFALRFNHVEDFKNFMIGHYKPENPEDYYLQPIKTTYEEVESDG</sequence>
<keyword evidence="2" id="KW-1185">Reference proteome</keyword>
<dbReference type="AlphaFoldDB" id="A0A368VRH8"/>
<evidence type="ECO:0000313" key="1">
    <source>
        <dbReference type="EMBL" id="RCW44253.1"/>
    </source>
</evidence>
<protein>
    <submittedName>
        <fullName evidence="1">Uncharacterized protein</fullName>
    </submittedName>
</protein>
<proteinExistence type="predicted"/>
<comment type="caution">
    <text evidence="1">The sequence shown here is derived from an EMBL/GenBank/DDBJ whole genome shotgun (WGS) entry which is preliminary data.</text>
</comment>